<gene>
    <name evidence="7" type="primary">WBGene00273923</name>
</gene>
<dbReference type="AlphaFoldDB" id="A0A2A6B7Z2"/>
<sequence>MDLILPCPSSTHDIQGKIEARELPNRRWATKQITMQLSFIHETSIYLIFRDHEKWINFTFFSHKRLPFPPSFFNGTISYSQLSNYTFDYDFPAGDKINITAEFIGSKTQSVLGIVSNCGSESGRELIIDRLRKQMSLTLHGRCYGDKISNDDLQRLIKSHRFILALENKMCPEYVTEKGFRYKELIVPIVFSRRFVGNVLPSDSFIAIDDFNSTEELKEHLERLQNDDEEYLKYFAWIERKENREVRDKGVCKLCTDLHMIPRSHHSSLHRASFPDENMCIAP</sequence>
<evidence type="ECO:0000256" key="3">
    <source>
        <dbReference type="ARBA" id="ARBA00022676"/>
    </source>
</evidence>
<dbReference type="PANTHER" id="PTHR11929">
    <property type="entry name" value="ALPHA- 1,3 -FUCOSYLTRANSFERASE"/>
    <property type="match status" value="1"/>
</dbReference>
<comment type="pathway">
    <text evidence="1">Protein modification; protein glycosylation.</text>
</comment>
<evidence type="ECO:0000256" key="1">
    <source>
        <dbReference type="ARBA" id="ARBA00004922"/>
    </source>
</evidence>
<dbReference type="GO" id="GO:0032580">
    <property type="term" value="C:Golgi cisterna membrane"/>
    <property type="evidence" value="ECO:0007669"/>
    <property type="project" value="UniProtKB-SubCell"/>
</dbReference>
<reference evidence="7" key="2">
    <citation type="submission" date="2022-06" db="UniProtKB">
        <authorList>
            <consortium name="EnsemblMetazoa"/>
        </authorList>
    </citation>
    <scope>IDENTIFICATION</scope>
    <source>
        <strain evidence="7">PS312</strain>
    </source>
</reference>
<reference evidence="8" key="1">
    <citation type="journal article" date="2008" name="Nat. Genet.">
        <title>The Pristionchus pacificus genome provides a unique perspective on nematode lifestyle and parasitism.</title>
        <authorList>
            <person name="Dieterich C."/>
            <person name="Clifton S.W."/>
            <person name="Schuster L.N."/>
            <person name="Chinwalla A."/>
            <person name="Delehaunty K."/>
            <person name="Dinkelacker I."/>
            <person name="Fulton L."/>
            <person name="Fulton R."/>
            <person name="Godfrey J."/>
            <person name="Minx P."/>
            <person name="Mitreva M."/>
            <person name="Roeseler W."/>
            <person name="Tian H."/>
            <person name="Witte H."/>
            <person name="Yang S.P."/>
            <person name="Wilson R.K."/>
            <person name="Sommer R.J."/>
        </authorList>
    </citation>
    <scope>NUCLEOTIDE SEQUENCE [LARGE SCALE GENOMIC DNA]</scope>
    <source>
        <strain evidence="8">PS312</strain>
    </source>
</reference>
<dbReference type="EC" id="2.4.1.-" evidence="5"/>
<name>A0A2A6B7Z2_PRIPA</name>
<dbReference type="Proteomes" id="UP000005239">
    <property type="component" value="Unassembled WGS sequence"/>
</dbReference>
<evidence type="ECO:0000256" key="2">
    <source>
        <dbReference type="ARBA" id="ARBA00008919"/>
    </source>
</evidence>
<keyword evidence="8" id="KW-1185">Reference proteome</keyword>
<comment type="subcellular location">
    <subcellularLocation>
        <location evidence="5">Golgi apparatus</location>
        <location evidence="5">Golgi stack membrane</location>
        <topology evidence="5">Single-pass type II membrane protein</topology>
    </subcellularLocation>
</comment>
<dbReference type="EnsemblMetazoa" id="PPA35554.1">
    <property type="protein sequence ID" value="PPA35554.1"/>
    <property type="gene ID" value="WBGene00273923"/>
</dbReference>
<evidence type="ECO:0000256" key="5">
    <source>
        <dbReference type="RuleBase" id="RU003832"/>
    </source>
</evidence>
<keyword evidence="4 5" id="KW-0808">Transferase</keyword>
<keyword evidence="5" id="KW-0812">Transmembrane</keyword>
<dbReference type="OrthoDB" id="5790915at2759"/>
<dbReference type="GO" id="GO:0046920">
    <property type="term" value="F:alpha-(1-&gt;3)-fucosyltransferase activity"/>
    <property type="evidence" value="ECO:0000318"/>
    <property type="project" value="GO_Central"/>
</dbReference>
<dbReference type="Gene3D" id="3.40.50.11660">
    <property type="entry name" value="Glycosyl transferase family 10, C-terminal domain"/>
    <property type="match status" value="1"/>
</dbReference>
<keyword evidence="5" id="KW-0333">Golgi apparatus</keyword>
<evidence type="ECO:0000256" key="4">
    <source>
        <dbReference type="ARBA" id="ARBA00022679"/>
    </source>
</evidence>
<keyword evidence="3 5" id="KW-0328">Glycosyltransferase</keyword>
<dbReference type="PANTHER" id="PTHR11929:SF226">
    <property type="entry name" value="ATP-DEPENDENT DNA HELICASE-RELATED"/>
    <property type="match status" value="1"/>
</dbReference>
<keyword evidence="5" id="KW-0472">Membrane</keyword>
<accession>A0A2A6B7Z2</accession>
<evidence type="ECO:0000313" key="8">
    <source>
        <dbReference type="Proteomes" id="UP000005239"/>
    </source>
</evidence>
<dbReference type="InterPro" id="IPR055270">
    <property type="entry name" value="Glyco_tran_10_C"/>
</dbReference>
<evidence type="ECO:0000313" key="7">
    <source>
        <dbReference type="EnsemblMetazoa" id="PPA35554.1"/>
    </source>
</evidence>
<proteinExistence type="inferred from homology"/>
<dbReference type="Pfam" id="PF00852">
    <property type="entry name" value="Glyco_transf_10"/>
    <property type="match status" value="1"/>
</dbReference>
<organism evidence="7 8">
    <name type="scientific">Pristionchus pacificus</name>
    <name type="common">Parasitic nematode worm</name>
    <dbReference type="NCBI Taxonomy" id="54126"/>
    <lineage>
        <taxon>Eukaryota</taxon>
        <taxon>Metazoa</taxon>
        <taxon>Ecdysozoa</taxon>
        <taxon>Nematoda</taxon>
        <taxon>Chromadorea</taxon>
        <taxon>Rhabditida</taxon>
        <taxon>Rhabditina</taxon>
        <taxon>Diplogasteromorpha</taxon>
        <taxon>Diplogasteroidea</taxon>
        <taxon>Neodiplogasteridae</taxon>
        <taxon>Pristionchus</taxon>
    </lineage>
</organism>
<dbReference type="SUPFAM" id="SSF53756">
    <property type="entry name" value="UDP-Glycosyltransferase/glycogen phosphorylase"/>
    <property type="match status" value="1"/>
</dbReference>
<feature type="domain" description="Fucosyltransferase C-terminal" evidence="6">
    <location>
        <begin position="106"/>
        <end position="264"/>
    </location>
</feature>
<dbReference type="InterPro" id="IPR001503">
    <property type="entry name" value="Glyco_trans_10"/>
</dbReference>
<accession>A0A8R1UM10</accession>
<protein>
    <recommendedName>
        <fullName evidence="5">Fucosyltransferase</fullName>
        <ecNumber evidence="5">2.4.1.-</ecNumber>
    </recommendedName>
</protein>
<dbReference type="InterPro" id="IPR038577">
    <property type="entry name" value="GT10-like_C_sf"/>
</dbReference>
<evidence type="ECO:0000259" key="6">
    <source>
        <dbReference type="Pfam" id="PF00852"/>
    </source>
</evidence>
<comment type="similarity">
    <text evidence="2 5">Belongs to the glycosyltransferase 10 family.</text>
</comment>